<feature type="domain" description="GST C-terminal" evidence="9">
    <location>
        <begin position="370"/>
        <end position="502"/>
    </location>
</feature>
<dbReference type="InterPro" id="IPR034964">
    <property type="entry name" value="LS"/>
</dbReference>
<dbReference type="InterPro" id="IPR010987">
    <property type="entry name" value="Glutathione-S-Trfase_C-like"/>
</dbReference>
<dbReference type="PANTHER" id="PTHR21058:SF0">
    <property type="entry name" value="6,7-DIMETHYL-8-RIBITYLLUMAZINE SYNTHASE"/>
    <property type="match status" value="1"/>
</dbReference>
<dbReference type="GO" id="GO:0009231">
    <property type="term" value="P:riboflavin biosynthetic process"/>
    <property type="evidence" value="ECO:0007669"/>
    <property type="project" value="UniProtKB-UniPathway"/>
</dbReference>
<dbReference type="GO" id="GO:0005758">
    <property type="term" value="C:mitochondrial intermembrane space"/>
    <property type="evidence" value="ECO:0007669"/>
    <property type="project" value="TreeGrafter"/>
</dbReference>
<evidence type="ECO:0000259" key="8">
    <source>
        <dbReference type="PROSITE" id="PS50404"/>
    </source>
</evidence>
<comment type="pathway">
    <text evidence="1">Cofactor biosynthesis; riboflavin biosynthesis; riboflavin from 2-hydroxy-3-oxobutyl phosphate and 5-amino-6-(D-ribitylamino)uracil: step 1/2.</text>
</comment>
<feature type="domain" description="GST N-terminal" evidence="8">
    <location>
        <begin position="279"/>
        <end position="362"/>
    </location>
</feature>
<dbReference type="InterPro" id="IPR036467">
    <property type="entry name" value="LS/RS_sf"/>
</dbReference>
<feature type="region of interest" description="Disordered" evidence="7">
    <location>
        <begin position="92"/>
        <end position="112"/>
    </location>
</feature>
<sequence length="502" mass="54370">MASIKGPAPAPTSFPGADKLRIGIVHARWNEECITPLVQGCVETITKAGVKPENIVIESVPGSWELPHGVSRLISGSQVQASSNVSDLMGATSLLDDNSKPSTPVAGSSSKPSKAALDAVIGIGVLIKGSTMHFEYISESCCSGLMRVGLDTGVPVILGVLTALTEDQALERSGVGRGANKGHNHGLDWGSAAVEMRLVAAGVMLVEERAYDAPELADESTHATYLHLSTRIRAEPVGSVPNGGADPIKVPSIGIEPRFSRVGALHCSLLRYPSHDWVTMSRVLYYLEDSRAFRVAWAMEELELDYELKHYRRIEGKRAEPTLKSESGNPLGKSPYLVDSEVKLGESAAQVKYLIQRYAPESSLLGPAEDWQKRGDVEAWISFSEGMMVHTLAAIYPRWFLDPASAAQVEAKMTPNIQNNLNALESALTGSDYLVGDSLTAADLMCVFSAEYTLYMDTGISSNAKNKQDWPNTLAWLKRCAQRPAYKRVLQKGATHKFTVTE</sequence>
<evidence type="ECO:0000256" key="3">
    <source>
        <dbReference type="ARBA" id="ARBA00012664"/>
    </source>
</evidence>
<dbReference type="Gene3D" id="3.40.30.10">
    <property type="entry name" value="Glutaredoxin"/>
    <property type="match status" value="1"/>
</dbReference>
<organism evidence="10 11">
    <name type="scientific">Moesziomyces aphidis</name>
    <name type="common">Pseudozyma aphidis</name>
    <dbReference type="NCBI Taxonomy" id="84754"/>
    <lineage>
        <taxon>Eukaryota</taxon>
        <taxon>Fungi</taxon>
        <taxon>Dikarya</taxon>
        <taxon>Basidiomycota</taxon>
        <taxon>Ustilaginomycotina</taxon>
        <taxon>Ustilaginomycetes</taxon>
        <taxon>Ustilaginales</taxon>
        <taxon>Ustilaginaceae</taxon>
        <taxon>Moesziomyces</taxon>
    </lineage>
</organism>
<evidence type="ECO:0000256" key="1">
    <source>
        <dbReference type="ARBA" id="ARBA00004917"/>
    </source>
</evidence>
<dbReference type="GO" id="GO:0009349">
    <property type="term" value="C:riboflavin synthase complex"/>
    <property type="evidence" value="ECO:0007669"/>
    <property type="project" value="InterPro"/>
</dbReference>
<dbReference type="InterPro" id="IPR004045">
    <property type="entry name" value="Glutathione_S-Trfase_N"/>
</dbReference>
<evidence type="ECO:0000256" key="2">
    <source>
        <dbReference type="ARBA" id="ARBA00007424"/>
    </source>
</evidence>
<dbReference type="OrthoDB" id="2098326at2759"/>
<dbReference type="PROSITE" id="PS50404">
    <property type="entry name" value="GST_NTER"/>
    <property type="match status" value="1"/>
</dbReference>
<dbReference type="HAMAP" id="MF_00178">
    <property type="entry name" value="Lumazine_synth"/>
    <property type="match status" value="1"/>
</dbReference>
<protein>
    <recommendedName>
        <fullName evidence="3">6,7-dimethyl-8-ribityllumazine synthase</fullName>
        <ecNumber evidence="3">2.5.1.78</ecNumber>
    </recommendedName>
</protein>
<keyword evidence="11" id="KW-1185">Reference proteome</keyword>
<dbReference type="FunFam" id="1.20.1050.10:FF:000069">
    <property type="entry name" value="Putative elongation factor 1-gamma"/>
    <property type="match status" value="1"/>
</dbReference>
<dbReference type="InterPro" id="IPR036249">
    <property type="entry name" value="Thioredoxin-like_sf"/>
</dbReference>
<dbReference type="CDD" id="cd03046">
    <property type="entry name" value="GST_N_GTT1_like"/>
    <property type="match status" value="1"/>
</dbReference>
<evidence type="ECO:0000256" key="6">
    <source>
        <dbReference type="ARBA" id="ARBA00048785"/>
    </source>
</evidence>
<dbReference type="SUPFAM" id="SSF47616">
    <property type="entry name" value="GST C-terminal domain-like"/>
    <property type="match status" value="1"/>
</dbReference>
<dbReference type="Pfam" id="PF00043">
    <property type="entry name" value="GST_C"/>
    <property type="match status" value="1"/>
</dbReference>
<dbReference type="SFLD" id="SFLDS00019">
    <property type="entry name" value="Glutathione_Transferase_(cytos"/>
    <property type="match status" value="1"/>
</dbReference>
<comment type="catalytic activity">
    <reaction evidence="6">
        <text>(2S)-2-hydroxy-3-oxobutyl phosphate + 5-amino-6-(D-ribitylamino)uracil = 6,7-dimethyl-8-(1-D-ribityl)lumazine + phosphate + 2 H2O + H(+)</text>
        <dbReference type="Rhea" id="RHEA:26152"/>
        <dbReference type="ChEBI" id="CHEBI:15377"/>
        <dbReference type="ChEBI" id="CHEBI:15378"/>
        <dbReference type="ChEBI" id="CHEBI:15934"/>
        <dbReference type="ChEBI" id="CHEBI:43474"/>
        <dbReference type="ChEBI" id="CHEBI:58201"/>
        <dbReference type="ChEBI" id="CHEBI:58830"/>
        <dbReference type="EC" id="2.5.1.78"/>
    </reaction>
</comment>
<dbReference type="Pfam" id="PF00885">
    <property type="entry name" value="DMRL_synthase"/>
    <property type="match status" value="2"/>
</dbReference>
<dbReference type="CDD" id="cd09209">
    <property type="entry name" value="Lumazine_synthase-I"/>
    <property type="match status" value="1"/>
</dbReference>
<dbReference type="Proteomes" id="UP000019462">
    <property type="component" value="Unassembled WGS sequence"/>
</dbReference>
<dbReference type="EMBL" id="AWNI01000012">
    <property type="protein sequence ID" value="ETS62002.1"/>
    <property type="molecule type" value="Genomic_DNA"/>
</dbReference>
<proteinExistence type="inferred from homology"/>
<dbReference type="PANTHER" id="PTHR21058">
    <property type="entry name" value="6,7-DIMETHYL-8-RIBITYLLUMAZINE SYNTHASE DMRL SYNTHASE LUMAZINE SYNTHASE"/>
    <property type="match status" value="1"/>
</dbReference>
<dbReference type="SFLD" id="SFLDG00358">
    <property type="entry name" value="Main_(cytGST)"/>
    <property type="match status" value="1"/>
</dbReference>
<dbReference type="Pfam" id="PF02798">
    <property type="entry name" value="GST_N"/>
    <property type="match status" value="1"/>
</dbReference>
<evidence type="ECO:0000259" key="9">
    <source>
        <dbReference type="PROSITE" id="PS50405"/>
    </source>
</evidence>
<gene>
    <name evidence="10" type="ORF">PaG_03555</name>
</gene>
<dbReference type="Gene3D" id="1.20.1050.10">
    <property type="match status" value="1"/>
</dbReference>
<feature type="compositionally biased region" description="Polar residues" evidence="7">
    <location>
        <begin position="100"/>
        <end position="112"/>
    </location>
</feature>
<dbReference type="PROSITE" id="PS50405">
    <property type="entry name" value="GST_CTER"/>
    <property type="match status" value="1"/>
</dbReference>
<dbReference type="Gene3D" id="3.40.50.960">
    <property type="entry name" value="Lumazine/riboflavin synthase"/>
    <property type="match status" value="1"/>
</dbReference>
<dbReference type="InterPro" id="IPR036282">
    <property type="entry name" value="Glutathione-S-Trfase_C_sf"/>
</dbReference>
<dbReference type="UniPathway" id="UPA00275">
    <property type="reaction ID" value="UER00404"/>
</dbReference>
<dbReference type="SUPFAM" id="SSF52121">
    <property type="entry name" value="Lumazine synthase"/>
    <property type="match status" value="1"/>
</dbReference>
<comment type="caution">
    <text evidence="10">The sequence shown here is derived from an EMBL/GenBank/DDBJ whole genome shotgun (WGS) entry which is preliminary data.</text>
</comment>
<evidence type="ECO:0000313" key="10">
    <source>
        <dbReference type="EMBL" id="ETS62002.1"/>
    </source>
</evidence>
<comment type="similarity">
    <text evidence="2">Belongs to the DMRL synthase family.</text>
</comment>
<reference evidence="10 11" key="1">
    <citation type="journal article" date="2014" name="Genome Announc.">
        <title>Genome sequence of the basidiomycetous fungus Pseudozyma aphidis DSM70725, an efficient producer of biosurfactant mannosylerythritol lipids.</title>
        <authorList>
            <person name="Lorenz S."/>
            <person name="Guenther M."/>
            <person name="Grumaz C."/>
            <person name="Rupp S."/>
            <person name="Zibek S."/>
            <person name="Sohn K."/>
        </authorList>
    </citation>
    <scope>NUCLEOTIDE SEQUENCE [LARGE SCALE GENOMIC DNA]</scope>
    <source>
        <strain evidence="11">ATCC 32657 / CBS 517.83 / DSM 70725 / JCM 10318 / NBRC 10182 / NRRL Y-7954 / St-0401</strain>
    </source>
</reference>
<evidence type="ECO:0000256" key="5">
    <source>
        <dbReference type="ARBA" id="ARBA00022679"/>
    </source>
</evidence>
<accession>W3VMH4</accession>
<dbReference type="InterPro" id="IPR040079">
    <property type="entry name" value="Glutathione_S-Trfase"/>
</dbReference>
<dbReference type="InterPro" id="IPR004046">
    <property type="entry name" value="GST_C"/>
</dbReference>
<dbReference type="InterPro" id="IPR002180">
    <property type="entry name" value="LS/RS"/>
</dbReference>
<dbReference type="AlphaFoldDB" id="W3VMH4"/>
<dbReference type="EC" id="2.5.1.78" evidence="3"/>
<keyword evidence="4" id="KW-0686">Riboflavin biosynthesis</keyword>
<evidence type="ECO:0000256" key="4">
    <source>
        <dbReference type="ARBA" id="ARBA00022619"/>
    </source>
</evidence>
<keyword evidence="5" id="KW-0808">Transferase</keyword>
<name>W3VMH4_MOEAP</name>
<dbReference type="HOGENOM" id="CLU_543046_0_0_1"/>
<dbReference type="SUPFAM" id="SSF52833">
    <property type="entry name" value="Thioredoxin-like"/>
    <property type="match status" value="1"/>
</dbReference>
<dbReference type="GO" id="GO:0000906">
    <property type="term" value="F:6,7-dimethyl-8-ribityllumazine synthase activity"/>
    <property type="evidence" value="ECO:0007669"/>
    <property type="project" value="UniProtKB-EC"/>
</dbReference>
<dbReference type="FunFam" id="3.40.50.960:FF:000005">
    <property type="entry name" value="6,7-dimethyl-8-ribityllumazine synthase"/>
    <property type="match status" value="1"/>
</dbReference>
<evidence type="ECO:0000313" key="11">
    <source>
        <dbReference type="Proteomes" id="UP000019462"/>
    </source>
</evidence>
<evidence type="ECO:0000256" key="7">
    <source>
        <dbReference type="SAM" id="MobiDB-lite"/>
    </source>
</evidence>